<dbReference type="InterPro" id="IPR050394">
    <property type="entry name" value="Homeobox_NK-like"/>
</dbReference>
<protein>
    <recommendedName>
        <fullName evidence="5">Homeobox domain-containing protein</fullName>
    </recommendedName>
</protein>
<keyword evidence="2 3" id="KW-0371">Homeobox</keyword>
<dbReference type="FunFam" id="1.10.10.60:FF:000391">
    <property type="entry name" value="Homeobox transcription factor"/>
    <property type="match status" value="1"/>
</dbReference>
<dbReference type="EMBL" id="JAODUP010000171">
    <property type="protein sequence ID" value="KAK2158393.1"/>
    <property type="molecule type" value="Genomic_DNA"/>
</dbReference>
<dbReference type="InterPro" id="IPR009057">
    <property type="entry name" value="Homeodomain-like_sf"/>
</dbReference>
<organism evidence="6 7">
    <name type="scientific">Paralvinella palmiformis</name>
    <dbReference type="NCBI Taxonomy" id="53620"/>
    <lineage>
        <taxon>Eukaryota</taxon>
        <taxon>Metazoa</taxon>
        <taxon>Spiralia</taxon>
        <taxon>Lophotrochozoa</taxon>
        <taxon>Annelida</taxon>
        <taxon>Polychaeta</taxon>
        <taxon>Sedentaria</taxon>
        <taxon>Canalipalpata</taxon>
        <taxon>Terebellida</taxon>
        <taxon>Terebelliformia</taxon>
        <taxon>Alvinellidae</taxon>
        <taxon>Paralvinella</taxon>
    </lineage>
</organism>
<dbReference type="Gene3D" id="1.10.10.60">
    <property type="entry name" value="Homeodomain-like"/>
    <property type="match status" value="1"/>
</dbReference>
<dbReference type="PANTHER" id="PTHR24340:SF35">
    <property type="entry name" value="HGTX, ISOFORM C"/>
    <property type="match status" value="1"/>
</dbReference>
<dbReference type="SMART" id="SM00389">
    <property type="entry name" value="HOX"/>
    <property type="match status" value="1"/>
</dbReference>
<dbReference type="CDD" id="cd00086">
    <property type="entry name" value="homeodomain"/>
    <property type="match status" value="1"/>
</dbReference>
<evidence type="ECO:0000256" key="2">
    <source>
        <dbReference type="PROSITE-ProRule" id="PRU00108"/>
    </source>
</evidence>
<keyword evidence="2 3" id="KW-0238">DNA-binding</keyword>
<dbReference type="PROSITE" id="PS50071">
    <property type="entry name" value="HOMEOBOX_2"/>
    <property type="match status" value="1"/>
</dbReference>
<dbReference type="Pfam" id="PF00046">
    <property type="entry name" value="Homeodomain"/>
    <property type="match status" value="1"/>
</dbReference>
<keyword evidence="7" id="KW-1185">Reference proteome</keyword>
<evidence type="ECO:0000313" key="7">
    <source>
        <dbReference type="Proteomes" id="UP001208570"/>
    </source>
</evidence>
<dbReference type="Proteomes" id="UP001208570">
    <property type="component" value="Unassembled WGS sequence"/>
</dbReference>
<dbReference type="SUPFAM" id="SSF46689">
    <property type="entry name" value="Homeodomain-like"/>
    <property type="match status" value="1"/>
</dbReference>
<evidence type="ECO:0000256" key="4">
    <source>
        <dbReference type="SAM" id="MobiDB-lite"/>
    </source>
</evidence>
<proteinExistence type="predicted"/>
<evidence type="ECO:0000313" key="6">
    <source>
        <dbReference type="EMBL" id="KAK2158393.1"/>
    </source>
</evidence>
<evidence type="ECO:0000259" key="5">
    <source>
        <dbReference type="PROSITE" id="PS50071"/>
    </source>
</evidence>
<keyword evidence="2 3" id="KW-0539">Nucleus</keyword>
<accession>A0AAD9N7L1</accession>
<comment type="caution">
    <text evidence="6">The sequence shown here is derived from an EMBL/GenBank/DDBJ whole genome shotgun (WGS) entry which is preliminary data.</text>
</comment>
<gene>
    <name evidence="6" type="ORF">LSH36_171g03035</name>
</gene>
<dbReference type="GO" id="GO:0030154">
    <property type="term" value="P:cell differentiation"/>
    <property type="evidence" value="ECO:0007669"/>
    <property type="project" value="TreeGrafter"/>
</dbReference>
<sequence length="248" mass="26180">MASILNSMAAGDPQSSSGSNLRQSAFVLSNPPLAALHNMTEMKVPPNSATAILNSGSAYSQSSFKAPNMSNMMSLNNGTPHGINDILSRPAMANALGQLGLGPRFSVNAAAAAAAANVYFNNPAVRIPKLADLGQGRSHLYWPGVIPSPAWRNPVPSQSGAGSLDRDGKKKHTRPTFSGHQIFALEKTFEQTKYLAGPERARLAYALGMSESQVKDSLSHCKVSVARSRDRKINSGVAKLDSTAVSGY</sequence>
<feature type="DNA-binding region" description="Homeobox" evidence="2">
    <location>
        <begin position="170"/>
        <end position="229"/>
    </location>
</feature>
<dbReference type="AlphaFoldDB" id="A0AAD9N7L1"/>
<dbReference type="PANTHER" id="PTHR24340">
    <property type="entry name" value="HOMEOBOX PROTEIN NKX"/>
    <property type="match status" value="1"/>
</dbReference>
<dbReference type="GO" id="GO:0000978">
    <property type="term" value="F:RNA polymerase II cis-regulatory region sequence-specific DNA binding"/>
    <property type="evidence" value="ECO:0007669"/>
    <property type="project" value="TreeGrafter"/>
</dbReference>
<evidence type="ECO:0000256" key="3">
    <source>
        <dbReference type="RuleBase" id="RU000682"/>
    </source>
</evidence>
<dbReference type="InterPro" id="IPR001356">
    <property type="entry name" value="HD"/>
</dbReference>
<comment type="subcellular location">
    <subcellularLocation>
        <location evidence="1 2 3">Nucleus</location>
    </subcellularLocation>
</comment>
<feature type="region of interest" description="Disordered" evidence="4">
    <location>
        <begin position="152"/>
        <end position="177"/>
    </location>
</feature>
<evidence type="ECO:0000256" key="1">
    <source>
        <dbReference type="ARBA" id="ARBA00004123"/>
    </source>
</evidence>
<name>A0AAD9N7L1_9ANNE</name>
<reference evidence="6" key="1">
    <citation type="journal article" date="2023" name="Mol. Biol. Evol.">
        <title>Third-Generation Sequencing Reveals the Adaptive Role of the Epigenome in Three Deep-Sea Polychaetes.</title>
        <authorList>
            <person name="Perez M."/>
            <person name="Aroh O."/>
            <person name="Sun Y."/>
            <person name="Lan Y."/>
            <person name="Juniper S.K."/>
            <person name="Young C.R."/>
            <person name="Angers B."/>
            <person name="Qian P.Y."/>
        </authorList>
    </citation>
    <scope>NUCLEOTIDE SEQUENCE</scope>
    <source>
        <strain evidence="6">P08H-3</strain>
    </source>
</reference>
<feature type="region of interest" description="Disordered" evidence="4">
    <location>
        <begin position="1"/>
        <end position="21"/>
    </location>
</feature>
<dbReference type="GO" id="GO:0000981">
    <property type="term" value="F:DNA-binding transcription factor activity, RNA polymerase II-specific"/>
    <property type="evidence" value="ECO:0007669"/>
    <property type="project" value="TreeGrafter"/>
</dbReference>
<dbReference type="GO" id="GO:0005634">
    <property type="term" value="C:nucleus"/>
    <property type="evidence" value="ECO:0007669"/>
    <property type="project" value="UniProtKB-SubCell"/>
</dbReference>
<feature type="domain" description="Homeobox" evidence="5">
    <location>
        <begin position="168"/>
        <end position="228"/>
    </location>
</feature>